<gene>
    <name evidence="2" type="ORF">GCM10025875_21140</name>
</gene>
<evidence type="ECO:0000256" key="1">
    <source>
        <dbReference type="SAM" id="MobiDB-lite"/>
    </source>
</evidence>
<evidence type="ECO:0000313" key="3">
    <source>
        <dbReference type="Proteomes" id="UP001157161"/>
    </source>
</evidence>
<reference evidence="2" key="1">
    <citation type="journal article" date="2014" name="Int. J. Syst. Evol. Microbiol.">
        <title>Complete genome sequence of Corynebacterium casei LMG S-19264T (=DSM 44701T), isolated from a smear-ripened cheese.</title>
        <authorList>
            <consortium name="US DOE Joint Genome Institute (JGI-PGF)"/>
            <person name="Walter F."/>
            <person name="Albersmeier A."/>
            <person name="Kalinowski J."/>
            <person name="Ruckert C."/>
        </authorList>
    </citation>
    <scope>NUCLEOTIDE SEQUENCE</scope>
    <source>
        <strain evidence="2">NBRC 112290</strain>
    </source>
</reference>
<dbReference type="AlphaFoldDB" id="A0AA37XFK7"/>
<feature type="compositionally biased region" description="Polar residues" evidence="1">
    <location>
        <begin position="1"/>
        <end position="12"/>
    </location>
</feature>
<keyword evidence="3" id="KW-1185">Reference proteome</keyword>
<comment type="caution">
    <text evidence="2">The sequence shown here is derived from an EMBL/GenBank/DDBJ whole genome shotgun (WGS) entry which is preliminary data.</text>
</comment>
<dbReference type="Proteomes" id="UP001157161">
    <property type="component" value="Unassembled WGS sequence"/>
</dbReference>
<proteinExistence type="predicted"/>
<feature type="region of interest" description="Disordered" evidence="1">
    <location>
        <begin position="1"/>
        <end position="26"/>
    </location>
</feature>
<dbReference type="EMBL" id="BSUM01000001">
    <property type="protein sequence ID" value="GMA32122.1"/>
    <property type="molecule type" value="Genomic_DNA"/>
</dbReference>
<accession>A0AA37XFK7</accession>
<evidence type="ECO:0000313" key="2">
    <source>
        <dbReference type="EMBL" id="GMA32122.1"/>
    </source>
</evidence>
<protein>
    <submittedName>
        <fullName evidence="2">Uncharacterized protein</fullName>
    </submittedName>
</protein>
<organism evidence="2 3">
    <name type="scientific">Litorihabitans aurantiacus</name>
    <dbReference type="NCBI Taxonomy" id="1930061"/>
    <lineage>
        <taxon>Bacteria</taxon>
        <taxon>Bacillati</taxon>
        <taxon>Actinomycetota</taxon>
        <taxon>Actinomycetes</taxon>
        <taxon>Micrococcales</taxon>
        <taxon>Beutenbergiaceae</taxon>
        <taxon>Litorihabitans</taxon>
    </lineage>
</organism>
<sequence length="58" mass="6102">MSSSFVFTTALPSQHEGPQPKEVSSPMSNLIMTSAFHASIAAFRVRKTPVLGGSAHTA</sequence>
<name>A0AA37XFK7_9MICO</name>
<reference evidence="2" key="2">
    <citation type="submission" date="2023-02" db="EMBL/GenBank/DDBJ databases">
        <authorList>
            <person name="Sun Q."/>
            <person name="Mori K."/>
        </authorList>
    </citation>
    <scope>NUCLEOTIDE SEQUENCE</scope>
    <source>
        <strain evidence="2">NBRC 112290</strain>
    </source>
</reference>